<name>A0ABT5USG3_EUBLI</name>
<dbReference type="NCBIfam" id="TIGR01554">
    <property type="entry name" value="major_cap_HK97"/>
    <property type="match status" value="1"/>
</dbReference>
<protein>
    <submittedName>
        <fullName evidence="3">Phage major capsid protein</fullName>
    </submittedName>
</protein>
<organism evidence="3 4">
    <name type="scientific">Eubacterium limosum</name>
    <dbReference type="NCBI Taxonomy" id="1736"/>
    <lineage>
        <taxon>Bacteria</taxon>
        <taxon>Bacillati</taxon>
        <taxon>Bacillota</taxon>
        <taxon>Clostridia</taxon>
        <taxon>Eubacteriales</taxon>
        <taxon>Eubacteriaceae</taxon>
        <taxon>Eubacterium</taxon>
    </lineage>
</organism>
<evidence type="ECO:0000259" key="2">
    <source>
        <dbReference type="Pfam" id="PF05065"/>
    </source>
</evidence>
<dbReference type="Proteomes" id="UP001215087">
    <property type="component" value="Unassembled WGS sequence"/>
</dbReference>
<dbReference type="InterPro" id="IPR054612">
    <property type="entry name" value="Phage_capsid-like_C"/>
</dbReference>
<sequence>MKSKDMLNAANTEILQRMHTAVKEDNEDAFVQAWTDYANNIQESVLQEARGLVQAQDVAILNSRGVRQLTSEERSFYEKTIEAMRSTSPQQALADLDVVMPKTTIDAIFEDLQQTHELLGAVTFMNTSGLVEYYVNTNTKQLASWSTLTAEITKELASGFKKINLAQNKLSAWIPVAKAMLDLGPVWLDRYVRILLGEAIAYGLEDAIINGDGKDKPIGMIRQVGDGVTVTGGVYPEKTPEAVTSFAPEDYGALVAKMAVTPNGNYRTISEVLLVVNPVDYLKLVLPATTLLKPDGTYANNVLPFPTRIVQSAQMAQGKAVFGIATRYFIGIGTAQSGKIEYSDEYKFLDDERTYLTKLYGHGEPLDNTAFIYADISGLKPVTYKVTTTAGE</sequence>
<feature type="domain" description="Phage capsid-like C-terminal" evidence="2">
    <location>
        <begin position="98"/>
        <end position="371"/>
    </location>
</feature>
<evidence type="ECO:0000313" key="4">
    <source>
        <dbReference type="Proteomes" id="UP001215087"/>
    </source>
</evidence>
<proteinExistence type="predicted"/>
<gene>
    <name evidence="3" type="ORF">PTZ04_16715</name>
</gene>
<dbReference type="SUPFAM" id="SSF56563">
    <property type="entry name" value="Major capsid protein gp5"/>
    <property type="match status" value="1"/>
</dbReference>
<dbReference type="Pfam" id="PF05065">
    <property type="entry name" value="Phage_capsid"/>
    <property type="match status" value="1"/>
</dbReference>
<evidence type="ECO:0000313" key="3">
    <source>
        <dbReference type="EMBL" id="MDE1471903.1"/>
    </source>
</evidence>
<dbReference type="InterPro" id="IPR024455">
    <property type="entry name" value="Phage_capsid"/>
</dbReference>
<comment type="caution">
    <text evidence="3">The sequence shown here is derived from an EMBL/GenBank/DDBJ whole genome shotgun (WGS) entry which is preliminary data.</text>
</comment>
<evidence type="ECO:0000256" key="1">
    <source>
        <dbReference type="ARBA" id="ARBA00004328"/>
    </source>
</evidence>
<keyword evidence="4" id="KW-1185">Reference proteome</keyword>
<accession>A0ABT5USG3</accession>
<dbReference type="RefSeq" id="WP_227208584.1">
    <property type="nucleotide sequence ID" value="NZ_CP171347.1"/>
</dbReference>
<dbReference type="Gene3D" id="3.30.2400.10">
    <property type="entry name" value="Major capsid protein gp5"/>
    <property type="match status" value="1"/>
</dbReference>
<reference evidence="3 4" key="1">
    <citation type="submission" date="2023-02" db="EMBL/GenBank/DDBJ databases">
        <title>Comparative genome analysis of Eubacterium limosum species.</title>
        <authorList>
            <person name="Bak J.E."/>
        </authorList>
    </citation>
    <scope>NUCLEOTIDE SEQUENCE [LARGE SCALE GENOMIC DNA]</scope>
    <source>
        <strain evidence="3 4">KGMB01548</strain>
    </source>
</reference>
<comment type="subcellular location">
    <subcellularLocation>
        <location evidence="1">Virion</location>
    </subcellularLocation>
</comment>
<dbReference type="EMBL" id="JAQSVD010000011">
    <property type="protein sequence ID" value="MDE1471903.1"/>
    <property type="molecule type" value="Genomic_DNA"/>
</dbReference>